<comment type="caution">
    <text evidence="2">The sequence shown here is derived from an EMBL/GenBank/DDBJ whole genome shotgun (WGS) entry which is preliminary data.</text>
</comment>
<evidence type="ECO:0000313" key="2">
    <source>
        <dbReference type="EMBL" id="NKX52746.1"/>
    </source>
</evidence>
<reference evidence="2 3" key="1">
    <citation type="submission" date="2020-04" db="EMBL/GenBank/DDBJ databases">
        <authorList>
            <person name="Liu S."/>
        </authorList>
    </citation>
    <scope>NUCLEOTIDE SEQUENCE [LARGE SCALE GENOMIC DNA]</scope>
    <source>
        <strain evidence="2 3">CGMCC 1.15091</strain>
    </source>
</reference>
<name>A0ABX1JVI8_9MICC</name>
<keyword evidence="3" id="KW-1185">Reference proteome</keyword>
<gene>
    <name evidence="2" type="ORF">HER39_19650</name>
</gene>
<evidence type="ECO:0000313" key="3">
    <source>
        <dbReference type="Proteomes" id="UP000523795"/>
    </source>
</evidence>
<dbReference type="Gene3D" id="3.40.30.10">
    <property type="entry name" value="Glutaredoxin"/>
    <property type="match status" value="1"/>
</dbReference>
<dbReference type="SUPFAM" id="SSF52833">
    <property type="entry name" value="Thioredoxin-like"/>
    <property type="match status" value="1"/>
</dbReference>
<feature type="domain" description="Spermatogenesis-associated protein 20-like TRX" evidence="1">
    <location>
        <begin position="4"/>
        <end position="102"/>
    </location>
</feature>
<proteinExistence type="predicted"/>
<organism evidence="2 3">
    <name type="scientific">Arthrobacter deserti</name>
    <dbReference type="NCBI Taxonomy" id="1742687"/>
    <lineage>
        <taxon>Bacteria</taxon>
        <taxon>Bacillati</taxon>
        <taxon>Actinomycetota</taxon>
        <taxon>Actinomycetes</taxon>
        <taxon>Micrococcales</taxon>
        <taxon>Micrococcaceae</taxon>
        <taxon>Arthrobacter</taxon>
    </lineage>
</organism>
<dbReference type="Pfam" id="PF03190">
    <property type="entry name" value="Thioredox_DsbH"/>
    <property type="match status" value="1"/>
</dbReference>
<dbReference type="PANTHER" id="PTHR42899">
    <property type="entry name" value="SPERMATOGENESIS-ASSOCIATED PROTEIN 20"/>
    <property type="match status" value="1"/>
</dbReference>
<accession>A0ABX1JVI8</accession>
<feature type="non-terminal residue" evidence="2">
    <location>
        <position position="102"/>
    </location>
</feature>
<dbReference type="InterPro" id="IPR004879">
    <property type="entry name" value="Ssp411-like_TRX"/>
</dbReference>
<evidence type="ECO:0000259" key="1">
    <source>
        <dbReference type="Pfam" id="PF03190"/>
    </source>
</evidence>
<protein>
    <submittedName>
        <fullName evidence="2">DUF255 domain-containing protein</fullName>
    </submittedName>
</protein>
<dbReference type="InterPro" id="IPR036249">
    <property type="entry name" value="Thioredoxin-like_sf"/>
</dbReference>
<dbReference type="PANTHER" id="PTHR42899:SF1">
    <property type="entry name" value="SPERMATOGENESIS-ASSOCIATED PROTEIN 20"/>
    <property type="match status" value="1"/>
</dbReference>
<dbReference type="EMBL" id="JAAZSR010000709">
    <property type="protein sequence ID" value="NKX52746.1"/>
    <property type="molecule type" value="Genomic_DNA"/>
</dbReference>
<dbReference type="Proteomes" id="UP000523795">
    <property type="component" value="Unassembled WGS sequence"/>
</dbReference>
<sequence>MAGRLRDEASAYLRQHAGNPVDWWPFGDQAFEQARLRDVPVFISVGYAACHWCHVMARESFEDEATASYLNEHFVSIKVDREERPDVDDVYMSATQALTGQG</sequence>
<dbReference type="InterPro" id="IPR024705">
    <property type="entry name" value="Ssp411"/>
</dbReference>